<dbReference type="AlphaFoldDB" id="A0A4R0RMA9"/>
<sequence>MAADKPTAVNGTAAAKDTGSAADYNAADIAMLNALLAQQQPSSDADPASMSDLDIAEELRRIEAAHGLAEGMEDRLDGLIGNLDRLLESLQGAGAGPVDPAKAQSGDTTTAPSETESKKVDSSK</sequence>
<feature type="compositionally biased region" description="Polar residues" evidence="1">
    <location>
        <begin position="105"/>
        <end position="114"/>
    </location>
</feature>
<proteinExistence type="predicted"/>
<evidence type="ECO:0000256" key="1">
    <source>
        <dbReference type="SAM" id="MobiDB-lite"/>
    </source>
</evidence>
<feature type="region of interest" description="Disordered" evidence="1">
    <location>
        <begin position="91"/>
        <end position="124"/>
    </location>
</feature>
<reference evidence="2 3" key="1">
    <citation type="submission" date="2018-11" db="EMBL/GenBank/DDBJ databases">
        <title>Genome assembly of Steccherinum ochraceum LE-BIN_3174, the white-rot fungus of the Steccherinaceae family (The Residual Polyporoid clade, Polyporales, Basidiomycota).</title>
        <authorList>
            <person name="Fedorova T.V."/>
            <person name="Glazunova O.A."/>
            <person name="Landesman E.O."/>
            <person name="Moiseenko K.V."/>
            <person name="Psurtseva N.V."/>
            <person name="Savinova O.S."/>
            <person name="Shakhova N.V."/>
            <person name="Tyazhelova T.V."/>
            <person name="Vasina D.V."/>
        </authorList>
    </citation>
    <scope>NUCLEOTIDE SEQUENCE [LARGE SCALE GENOMIC DNA]</scope>
    <source>
        <strain evidence="2 3">LE-BIN_3174</strain>
    </source>
</reference>
<dbReference type="EMBL" id="RWJN01000070">
    <property type="protein sequence ID" value="TCD68302.1"/>
    <property type="molecule type" value="Genomic_DNA"/>
</dbReference>
<dbReference type="Proteomes" id="UP000292702">
    <property type="component" value="Unassembled WGS sequence"/>
</dbReference>
<feature type="region of interest" description="Disordered" evidence="1">
    <location>
        <begin position="1"/>
        <end position="20"/>
    </location>
</feature>
<dbReference type="OrthoDB" id="2595043at2759"/>
<comment type="caution">
    <text evidence="2">The sequence shown here is derived from an EMBL/GenBank/DDBJ whole genome shotgun (WGS) entry which is preliminary data.</text>
</comment>
<evidence type="ECO:0000313" key="2">
    <source>
        <dbReference type="EMBL" id="TCD68302.1"/>
    </source>
</evidence>
<organism evidence="2 3">
    <name type="scientific">Steccherinum ochraceum</name>
    <dbReference type="NCBI Taxonomy" id="92696"/>
    <lineage>
        <taxon>Eukaryota</taxon>
        <taxon>Fungi</taxon>
        <taxon>Dikarya</taxon>
        <taxon>Basidiomycota</taxon>
        <taxon>Agaricomycotina</taxon>
        <taxon>Agaricomycetes</taxon>
        <taxon>Polyporales</taxon>
        <taxon>Steccherinaceae</taxon>
        <taxon>Steccherinum</taxon>
    </lineage>
</organism>
<name>A0A4R0RMA9_9APHY</name>
<feature type="compositionally biased region" description="Basic and acidic residues" evidence="1">
    <location>
        <begin position="115"/>
        <end position="124"/>
    </location>
</feature>
<gene>
    <name evidence="2" type="ORF">EIP91_011161</name>
</gene>
<accession>A0A4R0RMA9</accession>
<keyword evidence="3" id="KW-1185">Reference proteome</keyword>
<evidence type="ECO:0000313" key="3">
    <source>
        <dbReference type="Proteomes" id="UP000292702"/>
    </source>
</evidence>
<protein>
    <submittedName>
        <fullName evidence="2">Uncharacterized protein</fullName>
    </submittedName>
</protein>